<name>A0A917FHZ4_9HYPH</name>
<organism evidence="2 3">
    <name type="scientific">Azorhizobium oxalatiphilum</name>
    <dbReference type="NCBI Taxonomy" id="980631"/>
    <lineage>
        <taxon>Bacteria</taxon>
        <taxon>Pseudomonadati</taxon>
        <taxon>Pseudomonadota</taxon>
        <taxon>Alphaproteobacteria</taxon>
        <taxon>Hyphomicrobiales</taxon>
        <taxon>Xanthobacteraceae</taxon>
        <taxon>Azorhizobium</taxon>
    </lineage>
</organism>
<proteinExistence type="predicted"/>
<keyword evidence="3" id="KW-1185">Reference proteome</keyword>
<sequence>MSMSPSLRIVLSGCSGGGKSTLLAELARRGHRVVEEPGRRIVIEEQESSGTALPWVDMAAFARRAVEMARADLAAVAEHPGPVFFDRGLIDAASALEHAAGIPLAQTLADGPHYASPVFLTPPWPEIHSTDAQRQLDFAAAVAEYERLLSAFPASGYAPVVLPRASVADRADLVLATLKAG</sequence>
<gene>
    <name evidence="2" type="ORF">GCM10007301_43210</name>
</gene>
<evidence type="ECO:0000259" key="1">
    <source>
        <dbReference type="Pfam" id="PF13521"/>
    </source>
</evidence>
<comment type="caution">
    <text evidence="2">The sequence shown here is derived from an EMBL/GenBank/DDBJ whole genome shotgun (WGS) entry which is preliminary data.</text>
</comment>
<protein>
    <submittedName>
        <fullName evidence="2">ATPase</fullName>
    </submittedName>
</protein>
<dbReference type="InterPro" id="IPR038727">
    <property type="entry name" value="NadR/Ttd14_AAA_dom"/>
</dbReference>
<feature type="domain" description="NadR/Ttd14 AAA" evidence="1">
    <location>
        <begin position="8"/>
        <end position="170"/>
    </location>
</feature>
<evidence type="ECO:0000313" key="3">
    <source>
        <dbReference type="Proteomes" id="UP000606044"/>
    </source>
</evidence>
<dbReference type="InterPro" id="IPR027417">
    <property type="entry name" value="P-loop_NTPase"/>
</dbReference>
<dbReference type="SUPFAM" id="SSF52540">
    <property type="entry name" value="P-loop containing nucleoside triphosphate hydrolases"/>
    <property type="match status" value="1"/>
</dbReference>
<accession>A0A917FHZ4</accession>
<dbReference type="Proteomes" id="UP000606044">
    <property type="component" value="Unassembled WGS sequence"/>
</dbReference>
<evidence type="ECO:0000313" key="2">
    <source>
        <dbReference type="EMBL" id="GGF78591.1"/>
    </source>
</evidence>
<dbReference type="Gene3D" id="3.40.50.300">
    <property type="entry name" value="P-loop containing nucleotide triphosphate hydrolases"/>
    <property type="match status" value="1"/>
</dbReference>
<dbReference type="EMBL" id="BMCT01000007">
    <property type="protein sequence ID" value="GGF78591.1"/>
    <property type="molecule type" value="Genomic_DNA"/>
</dbReference>
<dbReference type="AlphaFoldDB" id="A0A917FHZ4"/>
<dbReference type="Pfam" id="PF13521">
    <property type="entry name" value="AAA_28"/>
    <property type="match status" value="1"/>
</dbReference>
<reference evidence="2" key="2">
    <citation type="submission" date="2020-09" db="EMBL/GenBank/DDBJ databases">
        <authorList>
            <person name="Sun Q."/>
            <person name="Sedlacek I."/>
        </authorList>
    </citation>
    <scope>NUCLEOTIDE SEQUENCE</scope>
    <source>
        <strain evidence="2">CCM 7897</strain>
    </source>
</reference>
<reference evidence="2" key="1">
    <citation type="journal article" date="2014" name="Int. J. Syst. Evol. Microbiol.">
        <title>Complete genome sequence of Corynebacterium casei LMG S-19264T (=DSM 44701T), isolated from a smear-ripened cheese.</title>
        <authorList>
            <consortium name="US DOE Joint Genome Institute (JGI-PGF)"/>
            <person name="Walter F."/>
            <person name="Albersmeier A."/>
            <person name="Kalinowski J."/>
            <person name="Ruckert C."/>
        </authorList>
    </citation>
    <scope>NUCLEOTIDE SEQUENCE</scope>
    <source>
        <strain evidence="2">CCM 7897</strain>
    </source>
</reference>